<dbReference type="Proteomes" id="UP001153069">
    <property type="component" value="Unassembled WGS sequence"/>
</dbReference>
<protein>
    <submittedName>
        <fullName evidence="2">Uncharacterized protein</fullName>
    </submittedName>
</protein>
<evidence type="ECO:0000313" key="3">
    <source>
        <dbReference type="Proteomes" id="UP001153069"/>
    </source>
</evidence>
<dbReference type="AlphaFoldDB" id="A0A9N8HY23"/>
<reference evidence="2" key="1">
    <citation type="submission" date="2020-06" db="EMBL/GenBank/DDBJ databases">
        <authorList>
            <consortium name="Plant Systems Biology data submission"/>
        </authorList>
    </citation>
    <scope>NUCLEOTIDE SEQUENCE</scope>
    <source>
        <strain evidence="2">D6</strain>
    </source>
</reference>
<accession>A0A9N8HY23</accession>
<keyword evidence="3" id="KW-1185">Reference proteome</keyword>
<feature type="region of interest" description="Disordered" evidence="1">
    <location>
        <begin position="74"/>
        <end position="118"/>
    </location>
</feature>
<evidence type="ECO:0000256" key="1">
    <source>
        <dbReference type="SAM" id="MobiDB-lite"/>
    </source>
</evidence>
<dbReference type="EMBL" id="CAICTM010002668">
    <property type="protein sequence ID" value="CAB9529917.1"/>
    <property type="molecule type" value="Genomic_DNA"/>
</dbReference>
<gene>
    <name evidence="2" type="ORF">SEMRO_2670_G334280.1</name>
</gene>
<feature type="region of interest" description="Disordered" evidence="1">
    <location>
        <begin position="1"/>
        <end position="56"/>
    </location>
</feature>
<sequence>MPPTVGVMQDEEGNELYDDDSAPAVAPRTSPTPVGGLMAVDLGTPPDSIGGGSPLDSAARHETAAVLASLANGSTPPVIAGAEVSPTESDTANAGGTKRPTPVNTSRHTKAKQGAPRTLLCNARHKRTACPLVATEPQKDVSLDFNQQPQLLMVTIKVS</sequence>
<organism evidence="2 3">
    <name type="scientific">Seminavis robusta</name>
    <dbReference type="NCBI Taxonomy" id="568900"/>
    <lineage>
        <taxon>Eukaryota</taxon>
        <taxon>Sar</taxon>
        <taxon>Stramenopiles</taxon>
        <taxon>Ochrophyta</taxon>
        <taxon>Bacillariophyta</taxon>
        <taxon>Bacillariophyceae</taxon>
        <taxon>Bacillariophycidae</taxon>
        <taxon>Naviculales</taxon>
        <taxon>Naviculaceae</taxon>
        <taxon>Seminavis</taxon>
    </lineage>
</organism>
<evidence type="ECO:0000313" key="2">
    <source>
        <dbReference type="EMBL" id="CAB9529917.1"/>
    </source>
</evidence>
<comment type="caution">
    <text evidence="2">The sequence shown here is derived from an EMBL/GenBank/DDBJ whole genome shotgun (WGS) entry which is preliminary data.</text>
</comment>
<proteinExistence type="predicted"/>
<feature type="compositionally biased region" description="Acidic residues" evidence="1">
    <location>
        <begin position="9"/>
        <end position="21"/>
    </location>
</feature>
<name>A0A9N8HY23_9STRA</name>